<proteinExistence type="predicted"/>
<dbReference type="InterPro" id="IPR050833">
    <property type="entry name" value="Poly_Biosynth_Transport"/>
</dbReference>
<dbReference type="STRING" id="1246626.BleG1_1149"/>
<dbReference type="Pfam" id="PF01943">
    <property type="entry name" value="Polysacc_synt"/>
    <property type="match status" value="1"/>
</dbReference>
<feature type="transmembrane region" description="Helical" evidence="6">
    <location>
        <begin position="83"/>
        <end position="104"/>
    </location>
</feature>
<organism evidence="7 8">
    <name type="scientific">Shouchella lehensis G1</name>
    <dbReference type="NCBI Taxonomy" id="1246626"/>
    <lineage>
        <taxon>Bacteria</taxon>
        <taxon>Bacillati</taxon>
        <taxon>Bacillota</taxon>
        <taxon>Bacilli</taxon>
        <taxon>Bacillales</taxon>
        <taxon>Bacillaceae</taxon>
        <taxon>Shouchella</taxon>
    </lineage>
</organism>
<evidence type="ECO:0000256" key="1">
    <source>
        <dbReference type="ARBA" id="ARBA00004651"/>
    </source>
</evidence>
<evidence type="ECO:0000313" key="8">
    <source>
        <dbReference type="Proteomes" id="UP000027142"/>
    </source>
</evidence>
<feature type="transmembrane region" description="Helical" evidence="6">
    <location>
        <begin position="351"/>
        <end position="374"/>
    </location>
</feature>
<feature type="transmembrane region" description="Helical" evidence="6">
    <location>
        <begin position="244"/>
        <end position="264"/>
    </location>
</feature>
<evidence type="ECO:0000256" key="3">
    <source>
        <dbReference type="ARBA" id="ARBA00022692"/>
    </source>
</evidence>
<dbReference type="CDD" id="cd13124">
    <property type="entry name" value="MATE_SpoVB_like"/>
    <property type="match status" value="1"/>
</dbReference>
<feature type="transmembrane region" description="Helical" evidence="6">
    <location>
        <begin position="116"/>
        <end position="137"/>
    </location>
</feature>
<evidence type="ECO:0000256" key="6">
    <source>
        <dbReference type="SAM" id="Phobius"/>
    </source>
</evidence>
<dbReference type="eggNOG" id="COG2244">
    <property type="taxonomic scope" value="Bacteria"/>
</dbReference>
<feature type="transmembrane region" description="Helical" evidence="6">
    <location>
        <begin position="172"/>
        <end position="197"/>
    </location>
</feature>
<dbReference type="EMBL" id="CP003923">
    <property type="protein sequence ID" value="AIC93752.1"/>
    <property type="molecule type" value="Genomic_DNA"/>
</dbReference>
<evidence type="ECO:0000256" key="4">
    <source>
        <dbReference type="ARBA" id="ARBA00022989"/>
    </source>
</evidence>
<evidence type="ECO:0000313" key="7">
    <source>
        <dbReference type="EMBL" id="AIC93752.1"/>
    </source>
</evidence>
<evidence type="ECO:0000256" key="2">
    <source>
        <dbReference type="ARBA" id="ARBA00022475"/>
    </source>
</evidence>
<dbReference type="PANTHER" id="PTHR30250:SF24">
    <property type="entry name" value="STAGE V SPORULATION PROTEIN B"/>
    <property type="match status" value="1"/>
</dbReference>
<dbReference type="OrthoDB" id="9775950at2"/>
<feature type="transmembrane region" description="Helical" evidence="6">
    <location>
        <begin position="381"/>
        <end position="400"/>
    </location>
</feature>
<feature type="transmembrane region" description="Helical" evidence="6">
    <location>
        <begin position="307"/>
        <end position="331"/>
    </location>
</feature>
<gene>
    <name evidence="7" type="ORF">BleG1_1149</name>
</gene>
<keyword evidence="2" id="KW-1003">Cell membrane</keyword>
<dbReference type="GO" id="GO:0005886">
    <property type="term" value="C:plasma membrane"/>
    <property type="evidence" value="ECO:0007669"/>
    <property type="project" value="UniProtKB-SubCell"/>
</dbReference>
<dbReference type="KEGG" id="ble:BleG1_1149"/>
<dbReference type="InterPro" id="IPR002797">
    <property type="entry name" value="Polysacc_synth"/>
</dbReference>
<feature type="transmembrane region" description="Helical" evidence="6">
    <location>
        <begin position="406"/>
        <end position="426"/>
    </location>
</feature>
<name>A0A060LUF3_9BACI</name>
<feature type="transmembrane region" description="Helical" evidence="6">
    <location>
        <begin position="270"/>
        <end position="295"/>
    </location>
</feature>
<keyword evidence="4 6" id="KW-1133">Transmembrane helix</keyword>
<dbReference type="PATRIC" id="fig|1246626.3.peg.1153"/>
<protein>
    <submittedName>
        <fullName evidence="7">Polysaccharide biosynthesis domain-containing protein</fullName>
    </submittedName>
</protein>
<dbReference type="Proteomes" id="UP000027142">
    <property type="component" value="Chromosome"/>
</dbReference>
<dbReference type="InterPro" id="IPR024923">
    <property type="entry name" value="PG_synth_SpoVB"/>
</dbReference>
<accession>A0A060LUF3</accession>
<reference evidence="7 8" key="1">
    <citation type="journal article" date="2014" name="Gene">
        <title>A comparative genomic analysis of the alkalitolerant soil bacterium Bacillus lehensis G1.</title>
        <authorList>
            <person name="Noor Y.M."/>
            <person name="Samsulrizal N.H."/>
            <person name="Jema'on N.A."/>
            <person name="Low K.O."/>
            <person name="Ramli A.N."/>
            <person name="Alias N.I."/>
            <person name="Damis S.I."/>
            <person name="Fuzi S.F."/>
            <person name="Isa M.N."/>
            <person name="Murad A.M."/>
            <person name="Raih M.F."/>
            <person name="Bakar F.D."/>
            <person name="Najimudin N."/>
            <person name="Mahadi N.M."/>
            <person name="Illias R.M."/>
        </authorList>
    </citation>
    <scope>NUCLEOTIDE SEQUENCE [LARGE SCALE GENOMIC DNA]</scope>
    <source>
        <strain evidence="7 8">G1</strain>
    </source>
</reference>
<dbReference type="PANTHER" id="PTHR30250">
    <property type="entry name" value="PST FAMILY PREDICTED COLANIC ACID TRANSPORTER"/>
    <property type="match status" value="1"/>
</dbReference>
<keyword evidence="5 6" id="KW-0472">Membrane</keyword>
<sequence>MGTFFRGVLVLSGAAFIGECLEFVINMVLARELGDEAFGLYMAILPTMLFVVVLASVELPVAISKLIAEKEPNYHWGILVQSLKLATICALTVMVAALLILPQLSVLQQYHVGVQWMLFLLIPVITFSSVAKGYLIGAHQTSKIAIANILKRTAQLSGLLIVFYMFSFTSDLAIFMALLALKLSELLVLFYLVVVFIRKIHQTKKGHPQKKVSQKEVQKKLLAVSIPTTGLRIFHSITFAVKPFLITTALTNAGVLESVALVQYGKLAGIAFTIGFFPAFVAHSLLVVLIPIVADSYAKRRYDTLHYYLRLSLLVTFGYGLPVVLVFYFFAEPITTLFFGPSPAADYLKILIPYFLFQYCATPLQAYLIGIGLVKDAFLHSFYATVVSFCLMISLGSMPSLQMNGIIIGMNMSAVLLTILHYITICKKLKLNMLMRPGESKLFR</sequence>
<evidence type="ECO:0000256" key="5">
    <source>
        <dbReference type="ARBA" id="ARBA00023136"/>
    </source>
</evidence>
<feature type="transmembrane region" description="Helical" evidence="6">
    <location>
        <begin position="149"/>
        <end position="166"/>
    </location>
</feature>
<dbReference type="AlphaFoldDB" id="A0A060LUF3"/>
<dbReference type="HOGENOM" id="CLU_022017_2_0_9"/>
<feature type="transmembrane region" description="Helical" evidence="6">
    <location>
        <begin position="40"/>
        <end position="63"/>
    </location>
</feature>
<dbReference type="RefSeq" id="WP_038478230.1">
    <property type="nucleotide sequence ID" value="NZ_CP003923.1"/>
</dbReference>
<comment type="subcellular location">
    <subcellularLocation>
        <location evidence="1">Cell membrane</location>
        <topology evidence="1">Multi-pass membrane protein</topology>
    </subcellularLocation>
</comment>
<keyword evidence="3 6" id="KW-0812">Transmembrane</keyword>
<keyword evidence="8" id="KW-1185">Reference proteome</keyword>
<dbReference type="PIRSF" id="PIRSF038958">
    <property type="entry name" value="PG_synth_SpoVB"/>
    <property type="match status" value="1"/>
</dbReference>